<dbReference type="InterPro" id="IPR025857">
    <property type="entry name" value="MacB_PCD"/>
</dbReference>
<feature type="transmembrane region" description="Helical" evidence="7">
    <location>
        <begin position="319"/>
        <end position="346"/>
    </location>
</feature>
<keyword evidence="11" id="KW-1185">Reference proteome</keyword>
<evidence type="ECO:0000313" key="11">
    <source>
        <dbReference type="Proteomes" id="UP001521931"/>
    </source>
</evidence>
<evidence type="ECO:0000256" key="7">
    <source>
        <dbReference type="SAM" id="Phobius"/>
    </source>
</evidence>
<dbReference type="InterPro" id="IPR050250">
    <property type="entry name" value="Macrolide_Exporter_MacB"/>
</dbReference>
<evidence type="ECO:0000313" key="10">
    <source>
        <dbReference type="EMBL" id="MCG7321366.1"/>
    </source>
</evidence>
<dbReference type="EMBL" id="JAKRCV010000011">
    <property type="protein sequence ID" value="MCG7321366.1"/>
    <property type="molecule type" value="Genomic_DNA"/>
</dbReference>
<dbReference type="PANTHER" id="PTHR30572:SF4">
    <property type="entry name" value="ABC TRANSPORTER PERMEASE YTRF"/>
    <property type="match status" value="1"/>
</dbReference>
<sequence length="849" mass="88576">MLRTSWKSLMGRKLRLLMSAFAIVLGVSFVSGSLIFTDMLGSTFNGIMNGTVADVNVQPKGSSAGGATSGSRSVLTRAQIDRIGQVEGVRSSVGAITVTDAYLVGKNGKVLATVGPPSIGGNVITEPAFGGQQGMVVKSGRTPQREGEVAIDPASLEKSGYRLGDTIAIASSGAEPTMRATIVGTVLWGSKGSTAGATYAMFDDRTAQQQWMGGKDAYQAAWVTAEPGQDVDALAERVRALTPAGYETLTGAELAKKSEDQVGQALSFISTFLLVFAGIALVVGSFLIVNTFSILVAQRSRELALLRAMGASRPQVRRAVLFEAFVVGLVGATLGLLLGLGIAKGISALFASFGLDMGSTAPRLTLQAVLASYVVGLVVTMLAAYVPARKASAVPPVAAMTGDALTGRSDLGRRLAIGLTLTGLGVAGLLAGLFWEDAPGRTWWIGAGALLTLLGVAFTSPVLGKPVLWGLGRVYRGMFGQVGALAETNATRNPRRTAATASALMIGLTLVTTMAVLGQSAKTSLTGIIEGGLRGDYMYSNPAFQPFSPAIADQAAKVDGVAGVHRMRMAFGTIGGEQTTLGAMAPSDFDKIFKQEPGRGSLADFRKGTVMVPEKMATDKGWALGQKVDVALPSGPLPLTLAMTYQQDEGMDGGLYTTLDTLADAGVPATDMRVVVDVADGADKAKVRQQLETIVKDLPMVTVKDNQEFAKTQTGQIDLLLNMIYALLGLAIVIAVLGIVNTLALSVIERTREIGLLRAIGLRRGQLGRMIRLESVAIALLGSVLGLGMGLLFGFALVRALEGDGLSLHVPWVQLLAFLVVAGIVGVLAALWPAHRAARMDVLRAIQTE</sequence>
<evidence type="ECO:0000256" key="6">
    <source>
        <dbReference type="ARBA" id="ARBA00038076"/>
    </source>
</evidence>
<feature type="domain" description="MacB-like periplasmic core" evidence="9">
    <location>
        <begin position="497"/>
        <end position="693"/>
    </location>
</feature>
<gene>
    <name evidence="10" type="ORF">MHL29_05575</name>
</gene>
<evidence type="ECO:0000256" key="5">
    <source>
        <dbReference type="ARBA" id="ARBA00023136"/>
    </source>
</evidence>
<feature type="transmembrane region" description="Helical" evidence="7">
    <location>
        <begin position="441"/>
        <end position="463"/>
    </location>
</feature>
<evidence type="ECO:0000256" key="4">
    <source>
        <dbReference type="ARBA" id="ARBA00022989"/>
    </source>
</evidence>
<dbReference type="InterPro" id="IPR003838">
    <property type="entry name" value="ABC3_permease_C"/>
</dbReference>
<comment type="caution">
    <text evidence="10">The sequence shown here is derived from an EMBL/GenBank/DDBJ whole genome shotgun (WGS) entry which is preliminary data.</text>
</comment>
<keyword evidence="5 7" id="KW-0472">Membrane</keyword>
<feature type="domain" description="MacB-like periplasmic core" evidence="9">
    <location>
        <begin position="17"/>
        <end position="241"/>
    </location>
</feature>
<reference evidence="10 11" key="1">
    <citation type="submission" date="2022-02" db="EMBL/GenBank/DDBJ databases">
        <title>Uncovering new skin microbiome diversity through culturing and metagenomics.</title>
        <authorList>
            <person name="Conlan S."/>
            <person name="Deming C."/>
            <person name="Nisc Comparative Sequencing Program N."/>
            <person name="Segre J.A."/>
        </authorList>
    </citation>
    <scope>NUCLEOTIDE SEQUENCE [LARGE SCALE GENOMIC DNA]</scope>
    <source>
        <strain evidence="10 11">ACRQZ</strain>
    </source>
</reference>
<evidence type="ECO:0000259" key="8">
    <source>
        <dbReference type="Pfam" id="PF02687"/>
    </source>
</evidence>
<evidence type="ECO:0000259" key="9">
    <source>
        <dbReference type="Pfam" id="PF12704"/>
    </source>
</evidence>
<feature type="domain" description="ABC3 transporter permease C-terminal" evidence="8">
    <location>
        <begin position="727"/>
        <end position="841"/>
    </location>
</feature>
<keyword evidence="2" id="KW-1003">Cell membrane</keyword>
<dbReference type="Pfam" id="PF12704">
    <property type="entry name" value="MacB_PCD"/>
    <property type="match status" value="2"/>
</dbReference>
<organism evidence="10 11">
    <name type="scientific">Arsenicicoccus bolidensis</name>
    <dbReference type="NCBI Taxonomy" id="229480"/>
    <lineage>
        <taxon>Bacteria</taxon>
        <taxon>Bacillati</taxon>
        <taxon>Actinomycetota</taxon>
        <taxon>Actinomycetes</taxon>
        <taxon>Micrococcales</taxon>
        <taxon>Intrasporangiaceae</taxon>
        <taxon>Arsenicicoccus</taxon>
    </lineage>
</organism>
<feature type="domain" description="ABC3 transporter permease C-terminal" evidence="8">
    <location>
        <begin position="275"/>
        <end position="395"/>
    </location>
</feature>
<protein>
    <submittedName>
        <fullName evidence="10">ABC transporter permease</fullName>
    </submittedName>
</protein>
<keyword evidence="3 7" id="KW-0812">Transmembrane</keyword>
<name>A0ABS9Q0G3_9MICO</name>
<feature type="transmembrane region" description="Helical" evidence="7">
    <location>
        <begin position="415"/>
        <end position="435"/>
    </location>
</feature>
<feature type="transmembrane region" description="Helical" evidence="7">
    <location>
        <begin position="723"/>
        <end position="748"/>
    </location>
</feature>
<dbReference type="Pfam" id="PF02687">
    <property type="entry name" value="FtsX"/>
    <property type="match status" value="2"/>
</dbReference>
<evidence type="ECO:0000256" key="1">
    <source>
        <dbReference type="ARBA" id="ARBA00004651"/>
    </source>
</evidence>
<feature type="transmembrane region" description="Helical" evidence="7">
    <location>
        <begin position="812"/>
        <end position="834"/>
    </location>
</feature>
<comment type="similarity">
    <text evidence="6">Belongs to the ABC-4 integral membrane protein family.</text>
</comment>
<dbReference type="PANTHER" id="PTHR30572">
    <property type="entry name" value="MEMBRANE COMPONENT OF TRANSPORTER-RELATED"/>
    <property type="match status" value="1"/>
</dbReference>
<keyword evidence="4 7" id="KW-1133">Transmembrane helix</keyword>
<accession>A0ABS9Q0G3</accession>
<proteinExistence type="inferred from homology"/>
<feature type="transmembrane region" description="Helical" evidence="7">
    <location>
        <begin position="776"/>
        <end position="800"/>
    </location>
</feature>
<dbReference type="Proteomes" id="UP001521931">
    <property type="component" value="Unassembled WGS sequence"/>
</dbReference>
<evidence type="ECO:0000256" key="3">
    <source>
        <dbReference type="ARBA" id="ARBA00022692"/>
    </source>
</evidence>
<feature type="transmembrane region" description="Helical" evidence="7">
    <location>
        <begin position="498"/>
        <end position="518"/>
    </location>
</feature>
<comment type="subcellular location">
    <subcellularLocation>
        <location evidence="1">Cell membrane</location>
        <topology evidence="1">Multi-pass membrane protein</topology>
    </subcellularLocation>
</comment>
<feature type="transmembrane region" description="Helical" evidence="7">
    <location>
        <begin position="265"/>
        <end position="298"/>
    </location>
</feature>
<dbReference type="RefSeq" id="WP_239262983.1">
    <property type="nucleotide sequence ID" value="NZ_JAKRCV010000011.1"/>
</dbReference>
<feature type="transmembrane region" description="Helical" evidence="7">
    <location>
        <begin position="366"/>
        <end position="386"/>
    </location>
</feature>
<evidence type="ECO:0000256" key="2">
    <source>
        <dbReference type="ARBA" id="ARBA00022475"/>
    </source>
</evidence>